<dbReference type="AlphaFoldDB" id="A0A2U1MFA1"/>
<reference evidence="2 3" key="1">
    <citation type="journal article" date="2018" name="Mol. Plant">
        <title>The genome of Artemisia annua provides insight into the evolution of Asteraceae family and artemisinin biosynthesis.</title>
        <authorList>
            <person name="Shen Q."/>
            <person name="Zhang L."/>
            <person name="Liao Z."/>
            <person name="Wang S."/>
            <person name="Yan T."/>
            <person name="Shi P."/>
            <person name="Liu M."/>
            <person name="Fu X."/>
            <person name="Pan Q."/>
            <person name="Wang Y."/>
            <person name="Lv Z."/>
            <person name="Lu X."/>
            <person name="Zhang F."/>
            <person name="Jiang W."/>
            <person name="Ma Y."/>
            <person name="Chen M."/>
            <person name="Hao X."/>
            <person name="Li L."/>
            <person name="Tang Y."/>
            <person name="Lv G."/>
            <person name="Zhou Y."/>
            <person name="Sun X."/>
            <person name="Brodelius P.E."/>
            <person name="Rose J.K.C."/>
            <person name="Tang K."/>
        </authorList>
    </citation>
    <scope>NUCLEOTIDE SEQUENCE [LARGE SCALE GENOMIC DNA]</scope>
    <source>
        <strain evidence="3">cv. Huhao1</strain>
        <tissue evidence="2">Leaf</tissue>
    </source>
</reference>
<accession>A0A2U1MFA1</accession>
<sequence length="100" mass="11440">MANESSDNLVKSILENIESAGKMIKTMSKNFDEISFEIEAQLEIDELKERLRNTENYEVKHLRKTLKEAAENAKHVADECEKASAEIQAALDKKAKKEMR</sequence>
<evidence type="ECO:0000313" key="2">
    <source>
        <dbReference type="EMBL" id="PWA59935.1"/>
    </source>
</evidence>
<keyword evidence="1" id="KW-0175">Coiled coil</keyword>
<comment type="caution">
    <text evidence="2">The sequence shown here is derived from an EMBL/GenBank/DDBJ whole genome shotgun (WGS) entry which is preliminary data.</text>
</comment>
<evidence type="ECO:0000256" key="1">
    <source>
        <dbReference type="SAM" id="Coils"/>
    </source>
</evidence>
<dbReference type="EMBL" id="PKPP01005490">
    <property type="protein sequence ID" value="PWA59935.1"/>
    <property type="molecule type" value="Genomic_DNA"/>
</dbReference>
<protein>
    <submittedName>
        <fullName evidence="2">Uncharacterized protein</fullName>
    </submittedName>
</protein>
<name>A0A2U1MFA1_ARTAN</name>
<feature type="coiled-coil region" evidence="1">
    <location>
        <begin position="37"/>
        <end position="100"/>
    </location>
</feature>
<dbReference type="Proteomes" id="UP000245207">
    <property type="component" value="Unassembled WGS sequence"/>
</dbReference>
<gene>
    <name evidence="2" type="ORF">CTI12_AA386810</name>
</gene>
<proteinExistence type="predicted"/>
<evidence type="ECO:0000313" key="3">
    <source>
        <dbReference type="Proteomes" id="UP000245207"/>
    </source>
</evidence>
<keyword evidence="3" id="KW-1185">Reference proteome</keyword>
<organism evidence="2 3">
    <name type="scientific">Artemisia annua</name>
    <name type="common">Sweet wormwood</name>
    <dbReference type="NCBI Taxonomy" id="35608"/>
    <lineage>
        <taxon>Eukaryota</taxon>
        <taxon>Viridiplantae</taxon>
        <taxon>Streptophyta</taxon>
        <taxon>Embryophyta</taxon>
        <taxon>Tracheophyta</taxon>
        <taxon>Spermatophyta</taxon>
        <taxon>Magnoliopsida</taxon>
        <taxon>eudicotyledons</taxon>
        <taxon>Gunneridae</taxon>
        <taxon>Pentapetalae</taxon>
        <taxon>asterids</taxon>
        <taxon>campanulids</taxon>
        <taxon>Asterales</taxon>
        <taxon>Asteraceae</taxon>
        <taxon>Asteroideae</taxon>
        <taxon>Anthemideae</taxon>
        <taxon>Artemisiinae</taxon>
        <taxon>Artemisia</taxon>
    </lineage>
</organism>